<evidence type="ECO:0000313" key="8">
    <source>
        <dbReference type="EMBL" id="MFC5746583.1"/>
    </source>
</evidence>
<dbReference type="InterPro" id="IPR013149">
    <property type="entry name" value="ADH-like_C"/>
</dbReference>
<keyword evidence="4" id="KW-0560">Oxidoreductase</keyword>
<organism evidence="8 9">
    <name type="scientific">Actinomadura rugatobispora</name>
    <dbReference type="NCBI Taxonomy" id="1994"/>
    <lineage>
        <taxon>Bacteria</taxon>
        <taxon>Bacillati</taxon>
        <taxon>Actinomycetota</taxon>
        <taxon>Actinomycetes</taxon>
        <taxon>Streptosporangiales</taxon>
        <taxon>Thermomonosporaceae</taxon>
        <taxon>Actinomadura</taxon>
    </lineage>
</organism>
<dbReference type="InterPro" id="IPR002328">
    <property type="entry name" value="ADH_Zn_CS"/>
</dbReference>
<evidence type="ECO:0000256" key="2">
    <source>
        <dbReference type="ARBA" id="ARBA00022723"/>
    </source>
</evidence>
<keyword evidence="9" id="KW-1185">Reference proteome</keyword>
<reference evidence="9" key="1">
    <citation type="journal article" date="2019" name="Int. J. Syst. Evol. Microbiol.">
        <title>The Global Catalogue of Microorganisms (GCM) 10K type strain sequencing project: providing services to taxonomists for standard genome sequencing and annotation.</title>
        <authorList>
            <consortium name="The Broad Institute Genomics Platform"/>
            <consortium name="The Broad Institute Genome Sequencing Center for Infectious Disease"/>
            <person name="Wu L."/>
            <person name="Ma J."/>
        </authorList>
    </citation>
    <scope>NUCLEOTIDE SEQUENCE [LARGE SCALE GENOMIC DNA]</scope>
    <source>
        <strain evidence="9">KCTC 42087</strain>
    </source>
</reference>
<dbReference type="SMART" id="SM00829">
    <property type="entry name" value="PKS_ER"/>
    <property type="match status" value="1"/>
</dbReference>
<comment type="cofactor">
    <cofactor evidence="6">
        <name>Zn(2+)</name>
        <dbReference type="ChEBI" id="CHEBI:29105"/>
    </cofactor>
</comment>
<dbReference type="PANTHER" id="PTHR43880:SF12">
    <property type="entry name" value="ALCOHOL DEHYDROGENASE CLASS-3"/>
    <property type="match status" value="1"/>
</dbReference>
<keyword evidence="3 6" id="KW-0862">Zinc</keyword>
<dbReference type="InterPro" id="IPR013154">
    <property type="entry name" value="ADH-like_N"/>
</dbReference>
<name>A0ABW0ZW47_9ACTN</name>
<dbReference type="PANTHER" id="PTHR43880">
    <property type="entry name" value="ALCOHOL DEHYDROGENASE"/>
    <property type="match status" value="1"/>
</dbReference>
<dbReference type="RefSeq" id="WP_378282204.1">
    <property type="nucleotide sequence ID" value="NZ_JBHSON010000015.1"/>
</dbReference>
<evidence type="ECO:0000256" key="6">
    <source>
        <dbReference type="RuleBase" id="RU361277"/>
    </source>
</evidence>
<dbReference type="CDD" id="cd08279">
    <property type="entry name" value="Zn_ADH_class_III"/>
    <property type="match status" value="1"/>
</dbReference>
<evidence type="ECO:0000256" key="3">
    <source>
        <dbReference type="ARBA" id="ARBA00022833"/>
    </source>
</evidence>
<comment type="caution">
    <text evidence="8">The sequence shown here is derived from an EMBL/GenBank/DDBJ whole genome shotgun (WGS) entry which is preliminary data.</text>
</comment>
<evidence type="ECO:0000313" key="9">
    <source>
        <dbReference type="Proteomes" id="UP001596074"/>
    </source>
</evidence>
<dbReference type="InterPro" id="IPR011032">
    <property type="entry name" value="GroES-like_sf"/>
</dbReference>
<evidence type="ECO:0000256" key="5">
    <source>
        <dbReference type="ARBA" id="ARBA00023027"/>
    </source>
</evidence>
<dbReference type="EMBL" id="JBHSON010000015">
    <property type="protein sequence ID" value="MFC5746583.1"/>
    <property type="molecule type" value="Genomic_DNA"/>
</dbReference>
<dbReference type="SUPFAM" id="SSF51735">
    <property type="entry name" value="NAD(P)-binding Rossmann-fold domains"/>
    <property type="match status" value="1"/>
</dbReference>
<comment type="similarity">
    <text evidence="1 6">Belongs to the zinc-containing alcohol dehydrogenase family.</text>
</comment>
<sequence>MLKPGSLDITDVAVDKPLRDEVLVRTLGSGLCHSDLHVIDGDYGAAGLDAPGGMLFGHEASGLVEAVGEDVTYVRPGDHVVTFPLQYCGHCEYCLRGRPTLCTDSPGARSASAPPRLTRQGRPVFQFNNLGGFAEQMLVHEHALVKIDPEYPMDRAAIIGCGVATGFGGVVNTAAVRAGSAVAVIGLGGVGLAAVQTASLVGAGQIIAVDTEPAKLDLALELGASHRVDASSADPVGEVLELSGGGVDYSFEAIGLRTTVEQSVRMLRRAGIATVLGIAVGQRIELDGGLFVHERRLQGSLMGSCRPRTDLPRIVELDLAGRLDLRRFIDRRIALEEINDGYDAMRRRRIAGRRVITFSQ</sequence>
<proteinExistence type="inferred from homology"/>
<accession>A0ABW0ZW47</accession>
<gene>
    <name evidence="8" type="ORF">ACFPZN_13245</name>
</gene>
<dbReference type="Pfam" id="PF08240">
    <property type="entry name" value="ADH_N"/>
    <property type="match status" value="1"/>
</dbReference>
<feature type="domain" description="Enoyl reductase (ER)" evidence="7">
    <location>
        <begin position="5"/>
        <end position="356"/>
    </location>
</feature>
<dbReference type="Pfam" id="PF00107">
    <property type="entry name" value="ADH_zinc_N"/>
    <property type="match status" value="1"/>
</dbReference>
<dbReference type="SUPFAM" id="SSF50129">
    <property type="entry name" value="GroES-like"/>
    <property type="match status" value="1"/>
</dbReference>
<dbReference type="Gene3D" id="3.90.180.10">
    <property type="entry name" value="Medium-chain alcohol dehydrogenases, catalytic domain"/>
    <property type="match status" value="1"/>
</dbReference>
<dbReference type="InterPro" id="IPR020843">
    <property type="entry name" value="ER"/>
</dbReference>
<dbReference type="InterPro" id="IPR036291">
    <property type="entry name" value="NAD(P)-bd_dom_sf"/>
</dbReference>
<dbReference type="Gene3D" id="3.40.50.720">
    <property type="entry name" value="NAD(P)-binding Rossmann-like Domain"/>
    <property type="match status" value="1"/>
</dbReference>
<keyword evidence="2 6" id="KW-0479">Metal-binding</keyword>
<protein>
    <submittedName>
        <fullName evidence="8">Zn-dependent alcohol dehydrogenase</fullName>
    </submittedName>
</protein>
<dbReference type="Proteomes" id="UP001596074">
    <property type="component" value="Unassembled WGS sequence"/>
</dbReference>
<evidence type="ECO:0000256" key="4">
    <source>
        <dbReference type="ARBA" id="ARBA00023002"/>
    </source>
</evidence>
<keyword evidence="5" id="KW-0520">NAD</keyword>
<dbReference type="PROSITE" id="PS00059">
    <property type="entry name" value="ADH_ZINC"/>
    <property type="match status" value="1"/>
</dbReference>
<evidence type="ECO:0000256" key="1">
    <source>
        <dbReference type="ARBA" id="ARBA00008072"/>
    </source>
</evidence>
<evidence type="ECO:0000259" key="7">
    <source>
        <dbReference type="SMART" id="SM00829"/>
    </source>
</evidence>